<dbReference type="Gene3D" id="2.60.40.10">
    <property type="entry name" value="Immunoglobulins"/>
    <property type="match status" value="1"/>
</dbReference>
<protein>
    <recommendedName>
        <fullName evidence="1">Carbohydrate binding module family 25 domain-containing protein</fullName>
    </recommendedName>
</protein>
<dbReference type="SMART" id="SM01066">
    <property type="entry name" value="CBM_25"/>
    <property type="match status" value="1"/>
</dbReference>
<evidence type="ECO:0000259" key="1">
    <source>
        <dbReference type="SMART" id="SM01066"/>
    </source>
</evidence>
<dbReference type="InterPro" id="IPR005085">
    <property type="entry name" value="CBM25"/>
</dbReference>
<comment type="caution">
    <text evidence="2">The sequence shown here is derived from an EMBL/GenBank/DDBJ whole genome shotgun (WGS) entry which is preliminary data.</text>
</comment>
<reference evidence="2" key="2">
    <citation type="journal article" date="2021" name="PeerJ">
        <title>Extensive microbial diversity within the chicken gut microbiome revealed by metagenomics and culture.</title>
        <authorList>
            <person name="Gilroy R."/>
            <person name="Ravi A."/>
            <person name="Getino M."/>
            <person name="Pursley I."/>
            <person name="Horton D.L."/>
            <person name="Alikhan N.F."/>
            <person name="Baker D."/>
            <person name="Gharbi K."/>
            <person name="Hall N."/>
            <person name="Watson M."/>
            <person name="Adriaenssens E.M."/>
            <person name="Foster-Nyarko E."/>
            <person name="Jarju S."/>
            <person name="Secka A."/>
            <person name="Antonio M."/>
            <person name="Oren A."/>
            <person name="Chaudhuri R.R."/>
            <person name="La Ragione R."/>
            <person name="Hildebrand F."/>
            <person name="Pallen M.J."/>
        </authorList>
    </citation>
    <scope>NUCLEOTIDE SEQUENCE</scope>
    <source>
        <strain evidence="2">CHK195-15760</strain>
    </source>
</reference>
<proteinExistence type="predicted"/>
<sequence length="155" mass="18069">MELTKNIFFNTDKLVEGANVKISYTGKFFQENCSDVYIHYGFGLLWENVNEIKMEKTELGFQTELTLNGADSLNFCFKNANNEWDNNDGNNYIFPIEQVCTDLVVTNEDNSLVKPRRLRKSYILSKKIRLAVYKIISYLPRLISGNYKRKVDNEN</sequence>
<organism evidence="2 3">
    <name type="scientific">Candidatus Merdicola faecigallinarum</name>
    <dbReference type="NCBI Taxonomy" id="2840862"/>
    <lineage>
        <taxon>Bacteria</taxon>
        <taxon>Bacillati</taxon>
        <taxon>Bacillota</taxon>
        <taxon>Clostridia</taxon>
        <taxon>Candidatus Merdicola</taxon>
    </lineage>
</organism>
<dbReference type="EMBL" id="DVNH01000056">
    <property type="protein sequence ID" value="HIU52356.1"/>
    <property type="molecule type" value="Genomic_DNA"/>
</dbReference>
<gene>
    <name evidence="2" type="ORF">IAB70_07090</name>
</gene>
<name>A0A9D1S9Y4_9FIRM</name>
<dbReference type="GO" id="GO:2001070">
    <property type="term" value="F:starch binding"/>
    <property type="evidence" value="ECO:0007669"/>
    <property type="project" value="InterPro"/>
</dbReference>
<reference evidence="2" key="1">
    <citation type="submission" date="2020-10" db="EMBL/GenBank/DDBJ databases">
        <authorList>
            <person name="Gilroy R."/>
        </authorList>
    </citation>
    <scope>NUCLEOTIDE SEQUENCE</scope>
    <source>
        <strain evidence="2">CHK195-15760</strain>
    </source>
</reference>
<feature type="domain" description="Carbohydrate binding module family 25" evidence="1">
    <location>
        <begin position="17"/>
        <end position="97"/>
    </location>
</feature>
<evidence type="ECO:0000313" key="3">
    <source>
        <dbReference type="Proteomes" id="UP000824093"/>
    </source>
</evidence>
<dbReference type="InterPro" id="IPR013783">
    <property type="entry name" value="Ig-like_fold"/>
</dbReference>
<dbReference type="Pfam" id="PF16760">
    <property type="entry name" value="CBM53"/>
    <property type="match status" value="1"/>
</dbReference>
<dbReference type="Proteomes" id="UP000824093">
    <property type="component" value="Unassembled WGS sequence"/>
</dbReference>
<evidence type="ECO:0000313" key="2">
    <source>
        <dbReference type="EMBL" id="HIU52356.1"/>
    </source>
</evidence>
<accession>A0A9D1S9Y4</accession>
<dbReference type="AlphaFoldDB" id="A0A9D1S9Y4"/>